<accession>A0A401ZGP4</accession>
<evidence type="ECO:0000256" key="2">
    <source>
        <dbReference type="SAM" id="MobiDB-lite"/>
    </source>
</evidence>
<feature type="compositionally biased region" description="Basic and acidic residues" evidence="2">
    <location>
        <begin position="410"/>
        <end position="455"/>
    </location>
</feature>
<name>A0A401ZGP4_9CHLR</name>
<reference evidence="4" key="1">
    <citation type="submission" date="2018-12" db="EMBL/GenBank/DDBJ databases">
        <title>Tengunoibacter tsumagoiensis gen. nov., sp. nov., Dictyobacter kobayashii sp. nov., D. alpinus sp. nov., and D. joshuensis sp. nov. and description of Dictyobacteraceae fam. nov. within the order Ktedonobacterales isolated from Tengu-no-mugimeshi.</title>
        <authorList>
            <person name="Wang C.M."/>
            <person name="Zheng Y."/>
            <person name="Sakai Y."/>
            <person name="Toyoda A."/>
            <person name="Minakuchi Y."/>
            <person name="Abe K."/>
            <person name="Yokota A."/>
            <person name="Yabe S."/>
        </authorList>
    </citation>
    <scope>NUCLEOTIDE SEQUENCE [LARGE SCALE GENOMIC DNA]</scope>
    <source>
        <strain evidence="4">S-27</strain>
    </source>
</reference>
<keyword evidence="4" id="KW-1185">Reference proteome</keyword>
<organism evidence="3 4">
    <name type="scientific">Dictyobacter aurantiacus</name>
    <dbReference type="NCBI Taxonomy" id="1936993"/>
    <lineage>
        <taxon>Bacteria</taxon>
        <taxon>Bacillati</taxon>
        <taxon>Chloroflexota</taxon>
        <taxon>Ktedonobacteria</taxon>
        <taxon>Ktedonobacterales</taxon>
        <taxon>Dictyobacteraceae</taxon>
        <taxon>Dictyobacter</taxon>
    </lineage>
</organism>
<dbReference type="AlphaFoldDB" id="A0A401ZGP4"/>
<keyword evidence="1" id="KW-0175">Coiled coil</keyword>
<feature type="compositionally biased region" description="Basic and acidic residues" evidence="2">
    <location>
        <begin position="1"/>
        <end position="24"/>
    </location>
</feature>
<comment type="caution">
    <text evidence="3">The sequence shown here is derived from an EMBL/GenBank/DDBJ whole genome shotgun (WGS) entry which is preliminary data.</text>
</comment>
<protein>
    <submittedName>
        <fullName evidence="3">Uncharacterized protein</fullName>
    </submittedName>
</protein>
<feature type="coiled-coil region" evidence="1">
    <location>
        <begin position="287"/>
        <end position="314"/>
    </location>
</feature>
<evidence type="ECO:0000313" key="3">
    <source>
        <dbReference type="EMBL" id="GCE06055.1"/>
    </source>
</evidence>
<sequence length="514" mass="56401">MSTEDEPRSWGQPEKKERPKDPAHKNRQMRGVHELRGANDLKGVRGLKGVRDLKGVRGLKGAADLKGAQNLKGARDLKGAQDLRGTGTQHSGLQAGLKVVQEVVKDELQGNIRKLKTNLSNASETMKDNLQAGLQSALQTGANAIQESRGPKARGEHTNQEAEVVPAGSHEPDTKQDEHVEARKTPPRDILISLISDNKKRDELIDRLAQNIILAKSTLDKTVTAIDAVQDILKKSAPLFGEQESIQKIQEVLNKVEPGVKTARDVIDKLEPLLHEQGDATNIRDVLEKFTGSVENLQDLLGNAKERVDTLQTILRRVAVVLKAMEKVAPMIDKKSEVGTARKLFTKVNAIVKTVNLVLDKAITGVDTVQSTLDKIMALPAEHPLPTPEVEAEKAPSQKIAAPAPEVEEEKGKKEAAPEVKEAKEAKTKEKPEGKATHEAPKGKKAREEKGKPASEEDNMLKSLKKANIIKPDVHAEDLHKELESLRQNLPEEAGIIGYPGHMLFVWKEEEAEK</sequence>
<feature type="compositionally biased region" description="Basic and acidic residues" evidence="2">
    <location>
        <begin position="149"/>
        <end position="160"/>
    </location>
</feature>
<evidence type="ECO:0000256" key="1">
    <source>
        <dbReference type="SAM" id="Coils"/>
    </source>
</evidence>
<dbReference type="Proteomes" id="UP000287224">
    <property type="component" value="Unassembled WGS sequence"/>
</dbReference>
<feature type="region of interest" description="Disordered" evidence="2">
    <location>
        <begin position="143"/>
        <end position="183"/>
    </location>
</feature>
<feature type="region of interest" description="Disordered" evidence="2">
    <location>
        <begin position="385"/>
        <end position="461"/>
    </location>
</feature>
<evidence type="ECO:0000313" key="4">
    <source>
        <dbReference type="Proteomes" id="UP000287224"/>
    </source>
</evidence>
<dbReference type="EMBL" id="BIFQ01000001">
    <property type="protein sequence ID" value="GCE06055.1"/>
    <property type="molecule type" value="Genomic_DNA"/>
</dbReference>
<gene>
    <name evidence="3" type="ORF">KDAU_33840</name>
</gene>
<feature type="compositionally biased region" description="Basic and acidic residues" evidence="2">
    <location>
        <begin position="170"/>
        <end position="183"/>
    </location>
</feature>
<proteinExistence type="predicted"/>
<dbReference type="RefSeq" id="WP_126597039.1">
    <property type="nucleotide sequence ID" value="NZ_BIFQ01000001.1"/>
</dbReference>
<feature type="region of interest" description="Disordered" evidence="2">
    <location>
        <begin position="1"/>
        <end position="33"/>
    </location>
</feature>